<accession>A0ABS7FR89</accession>
<evidence type="ECO:0000256" key="1">
    <source>
        <dbReference type="ARBA" id="ARBA00022553"/>
    </source>
</evidence>
<keyword evidence="1 5" id="KW-0597">Phosphoprotein</keyword>
<keyword evidence="9" id="KW-1185">Reference proteome</keyword>
<evidence type="ECO:0000256" key="4">
    <source>
        <dbReference type="ARBA" id="ARBA00023163"/>
    </source>
</evidence>
<feature type="domain" description="Response regulatory" evidence="7">
    <location>
        <begin position="5"/>
        <end position="133"/>
    </location>
</feature>
<dbReference type="InterPro" id="IPR001789">
    <property type="entry name" value="Sig_transdc_resp-reg_receiver"/>
</dbReference>
<organism evidence="8 9">
    <name type="scientific">Actinomadura parmotrematis</name>
    <dbReference type="NCBI Taxonomy" id="2864039"/>
    <lineage>
        <taxon>Bacteria</taxon>
        <taxon>Bacillati</taxon>
        <taxon>Actinomycetota</taxon>
        <taxon>Actinomycetes</taxon>
        <taxon>Streptosporangiales</taxon>
        <taxon>Thermomonosporaceae</taxon>
        <taxon>Actinomadura</taxon>
    </lineage>
</organism>
<dbReference type="SUPFAM" id="SSF52172">
    <property type="entry name" value="CheY-like"/>
    <property type="match status" value="1"/>
</dbReference>
<dbReference type="Pfam" id="PF00072">
    <property type="entry name" value="Response_reg"/>
    <property type="match status" value="1"/>
</dbReference>
<reference evidence="8 9" key="1">
    <citation type="submission" date="2021-07" db="EMBL/GenBank/DDBJ databases">
        <title>Actinomadura sp. PM05-2 isolated from lichen.</title>
        <authorList>
            <person name="Somphong A."/>
            <person name="Phongsopitanun W."/>
            <person name="Tanasupawat S."/>
            <person name="Peongsungnone V."/>
        </authorList>
    </citation>
    <scope>NUCLEOTIDE SEQUENCE [LARGE SCALE GENOMIC DNA]</scope>
    <source>
        <strain evidence="8 9">PM05-2</strain>
    </source>
</reference>
<comment type="caution">
    <text evidence="8">The sequence shown here is derived from an EMBL/GenBank/DDBJ whole genome shotgun (WGS) entry which is preliminary data.</text>
</comment>
<dbReference type="SUPFAM" id="SSF46894">
    <property type="entry name" value="C-terminal effector domain of the bipartite response regulators"/>
    <property type="match status" value="1"/>
</dbReference>
<dbReference type="Gene3D" id="3.40.50.2300">
    <property type="match status" value="1"/>
</dbReference>
<dbReference type="InterPro" id="IPR011006">
    <property type="entry name" value="CheY-like_superfamily"/>
</dbReference>
<evidence type="ECO:0000313" key="9">
    <source>
        <dbReference type="Proteomes" id="UP000774570"/>
    </source>
</evidence>
<dbReference type="Proteomes" id="UP000774570">
    <property type="component" value="Unassembled WGS sequence"/>
</dbReference>
<dbReference type="RefSeq" id="WP_220165482.1">
    <property type="nucleotide sequence ID" value="NZ_JAIBOA010000005.1"/>
</dbReference>
<dbReference type="PANTHER" id="PTHR43214:SF24">
    <property type="entry name" value="TRANSCRIPTIONAL REGULATORY PROTEIN NARL-RELATED"/>
    <property type="match status" value="1"/>
</dbReference>
<dbReference type="CDD" id="cd17535">
    <property type="entry name" value="REC_NarL-like"/>
    <property type="match status" value="1"/>
</dbReference>
<dbReference type="InterPro" id="IPR039420">
    <property type="entry name" value="WalR-like"/>
</dbReference>
<keyword evidence="4" id="KW-0804">Transcription</keyword>
<evidence type="ECO:0000256" key="3">
    <source>
        <dbReference type="ARBA" id="ARBA00023125"/>
    </source>
</evidence>
<dbReference type="Pfam" id="PF00196">
    <property type="entry name" value="GerE"/>
    <property type="match status" value="1"/>
</dbReference>
<dbReference type="SMART" id="SM00448">
    <property type="entry name" value="REC"/>
    <property type="match status" value="1"/>
</dbReference>
<dbReference type="EMBL" id="JAIBOA010000005">
    <property type="protein sequence ID" value="MBW8482740.1"/>
    <property type="molecule type" value="Genomic_DNA"/>
</dbReference>
<dbReference type="CDD" id="cd06170">
    <property type="entry name" value="LuxR_C_like"/>
    <property type="match status" value="1"/>
</dbReference>
<dbReference type="PANTHER" id="PTHR43214">
    <property type="entry name" value="TWO-COMPONENT RESPONSE REGULATOR"/>
    <property type="match status" value="1"/>
</dbReference>
<keyword evidence="3" id="KW-0238">DNA-binding</keyword>
<dbReference type="InterPro" id="IPR058245">
    <property type="entry name" value="NreC/VraR/RcsB-like_REC"/>
</dbReference>
<evidence type="ECO:0000256" key="5">
    <source>
        <dbReference type="PROSITE-ProRule" id="PRU00169"/>
    </source>
</evidence>
<name>A0ABS7FR89_9ACTN</name>
<dbReference type="PROSITE" id="PS50043">
    <property type="entry name" value="HTH_LUXR_2"/>
    <property type="match status" value="1"/>
</dbReference>
<evidence type="ECO:0000256" key="2">
    <source>
        <dbReference type="ARBA" id="ARBA00023015"/>
    </source>
</evidence>
<gene>
    <name evidence="8" type="ORF">K1Y72_10205</name>
</gene>
<dbReference type="InterPro" id="IPR016032">
    <property type="entry name" value="Sig_transdc_resp-reg_C-effctor"/>
</dbReference>
<dbReference type="InterPro" id="IPR000792">
    <property type="entry name" value="Tscrpt_reg_LuxR_C"/>
</dbReference>
<feature type="modified residue" description="4-aspartylphosphate" evidence="5">
    <location>
        <position position="56"/>
    </location>
</feature>
<keyword evidence="2" id="KW-0805">Transcription regulation</keyword>
<dbReference type="PROSITE" id="PS50110">
    <property type="entry name" value="RESPONSE_REGULATORY"/>
    <property type="match status" value="1"/>
</dbReference>
<evidence type="ECO:0000259" key="7">
    <source>
        <dbReference type="PROSITE" id="PS50110"/>
    </source>
</evidence>
<dbReference type="SMART" id="SM00421">
    <property type="entry name" value="HTH_LUXR"/>
    <property type="match status" value="1"/>
</dbReference>
<evidence type="ECO:0000313" key="8">
    <source>
        <dbReference type="EMBL" id="MBW8482740.1"/>
    </source>
</evidence>
<proteinExistence type="predicted"/>
<protein>
    <submittedName>
        <fullName evidence="8">Response regulator transcription factor</fullName>
    </submittedName>
</protein>
<sequence length="243" mass="24439">MSGPRVLIADDHPMYRDGLRLALESSGRVRVVGVADGGAAAVELAARLRPDVVVMDLAMPGVDGVEATRRILSAASGAAASTAAAGAVVPGVLVLTMHDDDEHVLAAMLAGARGYLVKGAGQQEIVRAVEVVHGGDVIFGAALAGRVASYFAVRAGADARGGAGPGDAAGAAALPRLTARERQVLELIAAGLSNAQIAGRLGLASKTVRNNVCTILAKLQVADREAAATVAARSPGLGRGFDR</sequence>
<dbReference type="PRINTS" id="PR00038">
    <property type="entry name" value="HTHLUXR"/>
</dbReference>
<evidence type="ECO:0000259" key="6">
    <source>
        <dbReference type="PROSITE" id="PS50043"/>
    </source>
</evidence>
<feature type="domain" description="HTH luxR-type" evidence="6">
    <location>
        <begin position="170"/>
        <end position="235"/>
    </location>
</feature>